<evidence type="ECO:0000313" key="3">
    <source>
        <dbReference type="Proteomes" id="UP001054945"/>
    </source>
</evidence>
<dbReference type="AlphaFoldDB" id="A0AAV4WEW9"/>
<dbReference type="Proteomes" id="UP001054945">
    <property type="component" value="Unassembled WGS sequence"/>
</dbReference>
<feature type="region of interest" description="Disordered" evidence="1">
    <location>
        <begin position="1"/>
        <end position="34"/>
    </location>
</feature>
<evidence type="ECO:0000256" key="1">
    <source>
        <dbReference type="SAM" id="MobiDB-lite"/>
    </source>
</evidence>
<protein>
    <submittedName>
        <fullName evidence="2">Uncharacterized protein</fullName>
    </submittedName>
</protein>
<name>A0AAV4WEW9_CAEEX</name>
<reference evidence="2 3" key="1">
    <citation type="submission" date="2021-06" db="EMBL/GenBank/DDBJ databases">
        <title>Caerostris extrusa draft genome.</title>
        <authorList>
            <person name="Kono N."/>
            <person name="Arakawa K."/>
        </authorList>
    </citation>
    <scope>NUCLEOTIDE SEQUENCE [LARGE SCALE GENOMIC DNA]</scope>
</reference>
<organism evidence="2 3">
    <name type="scientific">Caerostris extrusa</name>
    <name type="common">Bark spider</name>
    <name type="synonym">Caerostris bankana</name>
    <dbReference type="NCBI Taxonomy" id="172846"/>
    <lineage>
        <taxon>Eukaryota</taxon>
        <taxon>Metazoa</taxon>
        <taxon>Ecdysozoa</taxon>
        <taxon>Arthropoda</taxon>
        <taxon>Chelicerata</taxon>
        <taxon>Arachnida</taxon>
        <taxon>Araneae</taxon>
        <taxon>Araneomorphae</taxon>
        <taxon>Entelegynae</taxon>
        <taxon>Araneoidea</taxon>
        <taxon>Araneidae</taxon>
        <taxon>Caerostris</taxon>
    </lineage>
</organism>
<comment type="caution">
    <text evidence="2">The sequence shown here is derived from an EMBL/GenBank/DDBJ whole genome shotgun (WGS) entry which is preliminary data.</text>
</comment>
<proteinExistence type="predicted"/>
<keyword evidence="3" id="KW-1185">Reference proteome</keyword>
<dbReference type="EMBL" id="BPLR01016118">
    <property type="protein sequence ID" value="GIY81411.1"/>
    <property type="molecule type" value="Genomic_DNA"/>
</dbReference>
<sequence>MDQERLTIHSAKSNRRKRTDTAERTAELSDSVTRRAIHQTGKSLSFLNEASECGTQKTLFTRGDNNGDSTGEYYKKHLNPDAVHREKNVRKRKKASKFHKKINIIE</sequence>
<accession>A0AAV4WEW9</accession>
<evidence type="ECO:0000313" key="2">
    <source>
        <dbReference type="EMBL" id="GIY81411.1"/>
    </source>
</evidence>
<gene>
    <name evidence="2" type="ORF">CEXT_239731</name>
</gene>